<dbReference type="Gene3D" id="1.10.260.40">
    <property type="entry name" value="lambda repressor-like DNA-binding domains"/>
    <property type="match status" value="1"/>
</dbReference>
<dbReference type="InterPro" id="IPR010982">
    <property type="entry name" value="Lambda_DNA-bd_dom_sf"/>
</dbReference>
<evidence type="ECO:0000259" key="1">
    <source>
        <dbReference type="PROSITE" id="PS50943"/>
    </source>
</evidence>
<dbReference type="GO" id="GO:0003677">
    <property type="term" value="F:DNA binding"/>
    <property type="evidence" value="ECO:0007669"/>
    <property type="project" value="InterPro"/>
</dbReference>
<evidence type="ECO:0000313" key="3">
    <source>
        <dbReference type="Proteomes" id="UP000310673"/>
    </source>
</evidence>
<reference evidence="2 3" key="1">
    <citation type="submission" date="2019-05" db="EMBL/GenBank/DDBJ databases">
        <title>Genome Sequence of Lactobacillus futsaii Y97, a Potential Probiotic Strain Isolated from the Futsai of Taiwan.</title>
        <authorList>
            <person name="Du X."/>
        </authorList>
    </citation>
    <scope>NUCLEOTIDE SEQUENCE [LARGE SCALE GENOMIC DNA]</scope>
    <source>
        <strain evidence="2 3">Y97</strain>
    </source>
</reference>
<protein>
    <submittedName>
        <fullName evidence="2">Helix-turn-helix transcriptional regulator</fullName>
    </submittedName>
</protein>
<evidence type="ECO:0000313" key="2">
    <source>
        <dbReference type="EMBL" id="QCX25751.1"/>
    </source>
</evidence>
<dbReference type="AlphaFoldDB" id="A0A5B7T6B3"/>
<proteinExistence type="predicted"/>
<name>A0A5B7T6B3_9LACO</name>
<dbReference type="EMBL" id="CP040736">
    <property type="protein sequence ID" value="QCX25751.1"/>
    <property type="molecule type" value="Genomic_DNA"/>
</dbReference>
<dbReference type="SUPFAM" id="SSF47413">
    <property type="entry name" value="lambda repressor-like DNA-binding domains"/>
    <property type="match status" value="1"/>
</dbReference>
<sequence length="68" mass="7712">MNNLSAILGRRLLTIGNVADGTGLNRNTISSIYHRKTNNINLKTLIRICDYLQIPLSELIEYIPDKNK</sequence>
<dbReference type="PROSITE" id="PS50943">
    <property type="entry name" value="HTH_CROC1"/>
    <property type="match status" value="1"/>
</dbReference>
<dbReference type="RefSeq" id="WP_057813668.1">
    <property type="nucleotide sequence ID" value="NZ_CP040736.1"/>
</dbReference>
<feature type="domain" description="HTH cro/C1-type" evidence="1">
    <location>
        <begin position="13"/>
        <end position="59"/>
    </location>
</feature>
<organism evidence="2 3">
    <name type="scientific">Companilactobacillus futsaii</name>
    <dbReference type="NCBI Taxonomy" id="938155"/>
    <lineage>
        <taxon>Bacteria</taxon>
        <taxon>Bacillati</taxon>
        <taxon>Bacillota</taxon>
        <taxon>Bacilli</taxon>
        <taxon>Lactobacillales</taxon>
        <taxon>Lactobacillaceae</taxon>
        <taxon>Companilactobacillus</taxon>
    </lineage>
</organism>
<dbReference type="Proteomes" id="UP000310673">
    <property type="component" value="Chromosome"/>
</dbReference>
<gene>
    <name evidence="2" type="ORF">FG051_11905</name>
</gene>
<dbReference type="Pfam" id="PF13443">
    <property type="entry name" value="HTH_26"/>
    <property type="match status" value="1"/>
</dbReference>
<dbReference type="InterPro" id="IPR001387">
    <property type="entry name" value="Cro/C1-type_HTH"/>
</dbReference>
<dbReference type="SMART" id="SM00530">
    <property type="entry name" value="HTH_XRE"/>
    <property type="match status" value="1"/>
</dbReference>
<dbReference type="KEGG" id="lft:FG051_11905"/>
<accession>A0A5B7T6B3</accession>